<evidence type="ECO:0000259" key="4">
    <source>
        <dbReference type="PROSITE" id="PS51352"/>
    </source>
</evidence>
<dbReference type="Pfam" id="PF00085">
    <property type="entry name" value="Thioredoxin"/>
    <property type="match status" value="1"/>
</dbReference>
<keyword evidence="3" id="KW-0411">Iron-sulfur</keyword>
<keyword evidence="2" id="KW-0408">Iron</keyword>
<dbReference type="AlphaFoldDB" id="A0A1B6ISW9"/>
<dbReference type="FunFam" id="3.40.30.10:FF:000092">
    <property type="entry name" value="Monothiol glutaredoxin"/>
    <property type="match status" value="1"/>
</dbReference>
<dbReference type="GO" id="GO:0051536">
    <property type="term" value="F:iron-sulfur cluster binding"/>
    <property type="evidence" value="ECO:0007669"/>
    <property type="project" value="UniProtKB-KW"/>
</dbReference>
<dbReference type="CDD" id="cd03028">
    <property type="entry name" value="GRX_PICOT_like"/>
    <property type="match status" value="2"/>
</dbReference>
<dbReference type="Pfam" id="PF00462">
    <property type="entry name" value="Glutaredoxin"/>
    <property type="match status" value="2"/>
</dbReference>
<sequence length="321" mass="35947">MGVLEISKSEEFKSIIKGNELVVVHFYADWAEQCKNMDSVLVELSNRPDLQGVKFAKLSAEDVPEVSLAFKITAVPTFVLLRKGTQVDRVDGANAAELTQKVTKQANKMIIPAVSQGKEDLETRLKTLIKSSPVMLFMKGDRQEPKCGFSRQIVQILNEHNASYKTFDILQDQAVREGLKKFSNWPTYPQLYISGELVGGLDIVKELVASGELKEMLPKSLEDRLKKLINQDNVMLFMKGSPNSPKCGFSKQIVALLNETNVKFGTFDILEDEEVRQGLKEFSQWPTYPQLYVRGELVGGLDIVKELQATGELMNTLQPSS</sequence>
<keyword evidence="1" id="KW-0479">Metal-binding</keyword>
<dbReference type="InterPro" id="IPR004480">
    <property type="entry name" value="Monothiol_GRX-rel"/>
</dbReference>
<evidence type="ECO:0000256" key="2">
    <source>
        <dbReference type="ARBA" id="ARBA00023004"/>
    </source>
</evidence>
<evidence type="ECO:0000256" key="3">
    <source>
        <dbReference type="ARBA" id="ARBA00023014"/>
    </source>
</evidence>
<dbReference type="Gene3D" id="3.40.30.10">
    <property type="entry name" value="Glutaredoxin"/>
    <property type="match status" value="3"/>
</dbReference>
<dbReference type="GO" id="GO:0006879">
    <property type="term" value="P:intracellular iron ion homeostasis"/>
    <property type="evidence" value="ECO:0007669"/>
    <property type="project" value="TreeGrafter"/>
</dbReference>
<dbReference type="NCBIfam" id="TIGR00365">
    <property type="entry name" value="Grx4 family monothiol glutaredoxin"/>
    <property type="match status" value="2"/>
</dbReference>
<gene>
    <name evidence="5" type="ORF">g.15117</name>
</gene>
<accession>A0A1B6ISW9</accession>
<dbReference type="CDD" id="cd02984">
    <property type="entry name" value="TRX_PICOT"/>
    <property type="match status" value="1"/>
</dbReference>
<reference evidence="5" key="1">
    <citation type="submission" date="2015-11" db="EMBL/GenBank/DDBJ databases">
        <title>De novo transcriptome assembly of four potential Pierce s Disease insect vectors from Arizona vineyards.</title>
        <authorList>
            <person name="Tassone E.E."/>
        </authorList>
    </citation>
    <scope>NUCLEOTIDE SEQUENCE</scope>
</reference>
<evidence type="ECO:0000313" key="5">
    <source>
        <dbReference type="EMBL" id="JAS89983.1"/>
    </source>
</evidence>
<dbReference type="EMBL" id="GECU01017723">
    <property type="protein sequence ID" value="JAS89983.1"/>
    <property type="molecule type" value="Transcribed_RNA"/>
</dbReference>
<dbReference type="PANTHER" id="PTHR10293">
    <property type="entry name" value="GLUTAREDOXIN FAMILY MEMBER"/>
    <property type="match status" value="1"/>
</dbReference>
<name>A0A1B6ISW9_9HEMI</name>
<dbReference type="FunFam" id="3.40.30.10:FF:000012">
    <property type="entry name" value="Monothiol glutaredoxin"/>
    <property type="match status" value="2"/>
</dbReference>
<organism evidence="5">
    <name type="scientific">Homalodisca liturata</name>
    <dbReference type="NCBI Taxonomy" id="320908"/>
    <lineage>
        <taxon>Eukaryota</taxon>
        <taxon>Metazoa</taxon>
        <taxon>Ecdysozoa</taxon>
        <taxon>Arthropoda</taxon>
        <taxon>Hexapoda</taxon>
        <taxon>Insecta</taxon>
        <taxon>Pterygota</taxon>
        <taxon>Neoptera</taxon>
        <taxon>Paraneoptera</taxon>
        <taxon>Hemiptera</taxon>
        <taxon>Auchenorrhyncha</taxon>
        <taxon>Membracoidea</taxon>
        <taxon>Cicadellidae</taxon>
        <taxon>Cicadellinae</taxon>
        <taxon>Proconiini</taxon>
        <taxon>Homalodisca</taxon>
    </lineage>
</organism>
<dbReference type="InterPro" id="IPR002109">
    <property type="entry name" value="Glutaredoxin"/>
</dbReference>
<dbReference type="GO" id="GO:0005829">
    <property type="term" value="C:cytosol"/>
    <property type="evidence" value="ECO:0007669"/>
    <property type="project" value="TreeGrafter"/>
</dbReference>
<protein>
    <recommendedName>
        <fullName evidence="4">Thioredoxin domain-containing protein</fullName>
    </recommendedName>
</protein>
<dbReference type="InterPro" id="IPR013766">
    <property type="entry name" value="Thioredoxin_domain"/>
</dbReference>
<dbReference type="GO" id="GO:0005634">
    <property type="term" value="C:nucleus"/>
    <property type="evidence" value="ECO:0007669"/>
    <property type="project" value="TreeGrafter"/>
</dbReference>
<feature type="domain" description="Thioredoxin" evidence="4">
    <location>
        <begin position="1"/>
        <end position="107"/>
    </location>
</feature>
<dbReference type="PROSITE" id="PS51352">
    <property type="entry name" value="THIOREDOXIN_2"/>
    <property type="match status" value="1"/>
</dbReference>
<proteinExistence type="predicted"/>
<dbReference type="PROSITE" id="PS51354">
    <property type="entry name" value="GLUTAREDOXIN_2"/>
    <property type="match status" value="2"/>
</dbReference>
<dbReference type="GO" id="GO:0046872">
    <property type="term" value="F:metal ion binding"/>
    <property type="evidence" value="ECO:0007669"/>
    <property type="project" value="UniProtKB-KW"/>
</dbReference>
<dbReference type="InterPro" id="IPR036249">
    <property type="entry name" value="Thioredoxin-like_sf"/>
</dbReference>
<evidence type="ECO:0000256" key="1">
    <source>
        <dbReference type="ARBA" id="ARBA00022723"/>
    </source>
</evidence>
<dbReference type="InterPro" id="IPR033658">
    <property type="entry name" value="GRX_PICOT-like"/>
</dbReference>
<dbReference type="PANTHER" id="PTHR10293:SF73">
    <property type="entry name" value="GLUTAREDOXIN-3"/>
    <property type="match status" value="1"/>
</dbReference>
<dbReference type="SUPFAM" id="SSF52833">
    <property type="entry name" value="Thioredoxin-like"/>
    <property type="match status" value="3"/>
</dbReference>